<dbReference type="Gene3D" id="2.40.170.20">
    <property type="entry name" value="TonB-dependent receptor, beta-barrel domain"/>
    <property type="match status" value="1"/>
</dbReference>
<keyword evidence="14" id="KW-1185">Reference proteome</keyword>
<dbReference type="InterPro" id="IPR039426">
    <property type="entry name" value="TonB-dep_rcpt-like"/>
</dbReference>
<evidence type="ECO:0000256" key="7">
    <source>
        <dbReference type="ARBA" id="ARBA00023237"/>
    </source>
</evidence>
<comment type="similarity">
    <text evidence="8 9">Belongs to the TonB-dependent receptor family.</text>
</comment>
<comment type="caution">
    <text evidence="13">The sequence shown here is derived from an EMBL/GenBank/DDBJ whole genome shotgun (WGS) entry which is preliminary data.</text>
</comment>
<dbReference type="SUPFAM" id="SSF56935">
    <property type="entry name" value="Porins"/>
    <property type="match status" value="1"/>
</dbReference>
<dbReference type="InterPro" id="IPR023996">
    <property type="entry name" value="TonB-dep_OMP_SusC/RagA"/>
</dbReference>
<dbReference type="AlphaFoldDB" id="A0A917IND8"/>
<dbReference type="Gene3D" id="2.170.130.10">
    <property type="entry name" value="TonB-dependent receptor, plug domain"/>
    <property type="match status" value="1"/>
</dbReference>
<feature type="domain" description="TonB-dependent receptor-like beta-barrel" evidence="11">
    <location>
        <begin position="523"/>
        <end position="800"/>
    </location>
</feature>
<evidence type="ECO:0000256" key="8">
    <source>
        <dbReference type="PROSITE-ProRule" id="PRU01360"/>
    </source>
</evidence>
<evidence type="ECO:0000256" key="3">
    <source>
        <dbReference type="ARBA" id="ARBA00022452"/>
    </source>
</evidence>
<dbReference type="NCBIfam" id="TIGR04057">
    <property type="entry name" value="SusC_RagA_signa"/>
    <property type="match status" value="1"/>
</dbReference>
<evidence type="ECO:0000259" key="12">
    <source>
        <dbReference type="Pfam" id="PF07715"/>
    </source>
</evidence>
<dbReference type="NCBIfam" id="TIGR04056">
    <property type="entry name" value="OMP_RagA_SusC"/>
    <property type="match status" value="1"/>
</dbReference>
<organism evidence="13 14">
    <name type="scientific">Filimonas zeae</name>
    <dbReference type="NCBI Taxonomy" id="1737353"/>
    <lineage>
        <taxon>Bacteria</taxon>
        <taxon>Pseudomonadati</taxon>
        <taxon>Bacteroidota</taxon>
        <taxon>Chitinophagia</taxon>
        <taxon>Chitinophagales</taxon>
        <taxon>Chitinophagaceae</taxon>
        <taxon>Filimonas</taxon>
    </lineage>
</organism>
<reference evidence="13" key="2">
    <citation type="submission" date="2020-09" db="EMBL/GenBank/DDBJ databases">
        <authorList>
            <person name="Sun Q."/>
            <person name="Zhou Y."/>
        </authorList>
    </citation>
    <scope>NUCLEOTIDE SEQUENCE</scope>
    <source>
        <strain evidence="13">CGMCC 1.15290</strain>
    </source>
</reference>
<evidence type="ECO:0000313" key="13">
    <source>
        <dbReference type="EMBL" id="GGH57666.1"/>
    </source>
</evidence>
<evidence type="ECO:0000256" key="6">
    <source>
        <dbReference type="ARBA" id="ARBA00023136"/>
    </source>
</evidence>
<dbReference type="InterPro" id="IPR000531">
    <property type="entry name" value="Beta-barrel_TonB"/>
</dbReference>
<evidence type="ECO:0000313" key="14">
    <source>
        <dbReference type="Proteomes" id="UP000627292"/>
    </source>
</evidence>
<evidence type="ECO:0000256" key="2">
    <source>
        <dbReference type="ARBA" id="ARBA00022448"/>
    </source>
</evidence>
<protein>
    <submittedName>
        <fullName evidence="13">SusC/RagA family TonB-linked outer membrane protein</fullName>
    </submittedName>
</protein>
<keyword evidence="5 9" id="KW-0798">TonB box</keyword>
<dbReference type="InterPro" id="IPR037066">
    <property type="entry name" value="Plug_dom_sf"/>
</dbReference>
<evidence type="ECO:0000256" key="9">
    <source>
        <dbReference type="RuleBase" id="RU003357"/>
    </source>
</evidence>
<dbReference type="InterPro" id="IPR023997">
    <property type="entry name" value="TonB-dep_OMP_SusC/RagA_CS"/>
</dbReference>
<evidence type="ECO:0000259" key="11">
    <source>
        <dbReference type="Pfam" id="PF00593"/>
    </source>
</evidence>
<feature type="domain" description="TonB-dependent receptor plug" evidence="12">
    <location>
        <begin position="121"/>
        <end position="244"/>
    </location>
</feature>
<feature type="compositionally biased region" description="Polar residues" evidence="10">
    <location>
        <begin position="570"/>
        <end position="580"/>
    </location>
</feature>
<accession>A0A917IND8</accession>
<name>A0A917IND8_9BACT</name>
<dbReference type="InterPro" id="IPR036942">
    <property type="entry name" value="Beta-barrel_TonB_sf"/>
</dbReference>
<dbReference type="InterPro" id="IPR018247">
    <property type="entry name" value="EF_Hand_1_Ca_BS"/>
</dbReference>
<comment type="subcellular location">
    <subcellularLocation>
        <location evidence="1 8">Cell outer membrane</location>
        <topology evidence="1 8">Multi-pass membrane protein</topology>
    </subcellularLocation>
</comment>
<evidence type="ECO:0000256" key="1">
    <source>
        <dbReference type="ARBA" id="ARBA00004571"/>
    </source>
</evidence>
<dbReference type="Proteomes" id="UP000627292">
    <property type="component" value="Unassembled WGS sequence"/>
</dbReference>
<dbReference type="Pfam" id="PF00593">
    <property type="entry name" value="TonB_dep_Rec_b-barrel"/>
    <property type="match status" value="1"/>
</dbReference>
<evidence type="ECO:0000256" key="10">
    <source>
        <dbReference type="SAM" id="MobiDB-lite"/>
    </source>
</evidence>
<gene>
    <name evidence="13" type="ORF">GCM10011379_02590</name>
</gene>
<reference evidence="13" key="1">
    <citation type="journal article" date="2014" name="Int. J. Syst. Evol. Microbiol.">
        <title>Complete genome sequence of Corynebacterium casei LMG S-19264T (=DSM 44701T), isolated from a smear-ripened cheese.</title>
        <authorList>
            <consortium name="US DOE Joint Genome Institute (JGI-PGF)"/>
            <person name="Walter F."/>
            <person name="Albersmeier A."/>
            <person name="Kalinowski J."/>
            <person name="Ruckert C."/>
        </authorList>
    </citation>
    <scope>NUCLEOTIDE SEQUENCE</scope>
    <source>
        <strain evidence="13">CGMCC 1.15290</strain>
    </source>
</reference>
<dbReference type="GO" id="GO:0009279">
    <property type="term" value="C:cell outer membrane"/>
    <property type="evidence" value="ECO:0007669"/>
    <property type="project" value="UniProtKB-SubCell"/>
</dbReference>
<dbReference type="PROSITE" id="PS00018">
    <property type="entry name" value="EF_HAND_1"/>
    <property type="match status" value="1"/>
</dbReference>
<dbReference type="Pfam" id="PF13715">
    <property type="entry name" value="CarbopepD_reg_2"/>
    <property type="match status" value="1"/>
</dbReference>
<dbReference type="InterPro" id="IPR008969">
    <property type="entry name" value="CarboxyPept-like_regulatory"/>
</dbReference>
<evidence type="ECO:0000256" key="4">
    <source>
        <dbReference type="ARBA" id="ARBA00022692"/>
    </source>
</evidence>
<feature type="region of interest" description="Disordered" evidence="10">
    <location>
        <begin position="570"/>
        <end position="599"/>
    </location>
</feature>
<dbReference type="PROSITE" id="PS52016">
    <property type="entry name" value="TONB_DEPENDENT_REC_3"/>
    <property type="match status" value="1"/>
</dbReference>
<keyword evidence="6 8" id="KW-0472">Membrane</keyword>
<dbReference type="SUPFAM" id="SSF49464">
    <property type="entry name" value="Carboxypeptidase regulatory domain-like"/>
    <property type="match status" value="1"/>
</dbReference>
<dbReference type="EMBL" id="BMIB01000001">
    <property type="protein sequence ID" value="GGH57666.1"/>
    <property type="molecule type" value="Genomic_DNA"/>
</dbReference>
<keyword evidence="4 8" id="KW-0812">Transmembrane</keyword>
<proteinExistence type="inferred from homology"/>
<keyword evidence="3 8" id="KW-1134">Transmembrane beta strand</keyword>
<keyword evidence="2 8" id="KW-0813">Transport</keyword>
<sequence>MAGLCTVAVAQNAQQGITVTGKVTDKSNHGLHGVSVTEVDAEKRIVRGVSTDVEGNFAIRISNVKNKLAFSIIGYQDVEGMAINNRRVFNVTLQDGSKSMDEVIVVGQKKIDNGMLPVADRNLTVAAAKINAKEMEEMQAASIDQALQGRIAGVDIAANSGDPGAGMQIRIRGTSSINSSNDPLIVVDGMPYETQIPTDFNFGTADDQGYAALLNIAPSDIKDITILKDAAATAVWGSRAANGVLVINTKRGMKGKPVLSYTFKGSLSARPQAIPMLNGYQYATLVQEAYMNRNGVPMNPQDVNEFKYDPNDPYWYKNYSNNTDWIKGITRLGTIHDHNISMTGGGERAKYYASLGYFSQMGVTKGTDMNRISTRINLDYNVSDRIRFRTDLSFAHTNNSRNFVNTRDGQDNIRAVAYTKMPNMSIYEYDEYGNLTPNYFSPVSNIQGQYPTTYNPVAMANAAENRIVTQRVIPKFNVQYTIKPGVWLATMDVQFDISSTKNKKFLPQIATGRPWTETLVNQAYDGDNDGFNVQTKTSLVYTPKFKNDDHSLVSLVNVMTYDNKSVTYQAQTSNTPSSGLQDPAVPSRTGGAGSGLSAGSSQTRTAAALINAQYGYKDRYMINMGLRGDANSRLASENRYGLFPSMSARWRVSGEPFMQRFSKKLDELSLRASFGQSGNAPKNDYSFYNTYSNFGWTYLDESGIYSDNMRLKQLKWETVTGINLGVNLGMFKNRVVLDLEFYRNRTRNLFFRDLQTAGINGYKSVDMNVGTMDNQGWEVQLNTVPYKNKKWMVEFNFNIARNENMIREISEYYPIEKGVITVNGQYKTYMQVNNPFGSFYGFRYKGVYKDLEATIARNDKGGAITTPGGQPVYMRFNYPATDYTFQPGDAMYEDINRDGTIDYRDIVYLGNSNPMFTGGFGVNVSYGDFRLSTYFNYRFKYNIINATEMNSTAMYVYDNQSTAVLRRWRKEGDITDVPRALLATGYNWLGSDRYVENGSFLRFRTVTLRYTLPKKITDKMHIRNLSGYMTVENLLTWTKYTGQDPEVSLRGSDPFRVATDNSMTPPVKTITLGLTASF</sequence>
<evidence type="ECO:0000256" key="5">
    <source>
        <dbReference type="ARBA" id="ARBA00023077"/>
    </source>
</evidence>
<keyword evidence="7 8" id="KW-0998">Cell outer membrane</keyword>
<dbReference type="Pfam" id="PF07715">
    <property type="entry name" value="Plug"/>
    <property type="match status" value="1"/>
</dbReference>
<dbReference type="InterPro" id="IPR012910">
    <property type="entry name" value="Plug_dom"/>
</dbReference>